<dbReference type="Proteomes" id="UP001595733">
    <property type="component" value="Unassembled WGS sequence"/>
</dbReference>
<feature type="active site" evidence="2">
    <location>
        <position position="265"/>
    </location>
</feature>
<reference evidence="6" key="1">
    <citation type="journal article" date="2019" name="Int. J. Syst. Evol. Microbiol.">
        <title>The Global Catalogue of Microorganisms (GCM) 10K type strain sequencing project: providing services to taxonomists for standard genome sequencing and annotation.</title>
        <authorList>
            <consortium name="The Broad Institute Genomics Platform"/>
            <consortium name="The Broad Institute Genome Sequencing Center for Infectious Disease"/>
            <person name="Wu L."/>
            <person name="Ma J."/>
        </authorList>
    </citation>
    <scope>NUCLEOTIDE SEQUENCE [LARGE SCALE GENOMIC DNA]</scope>
    <source>
        <strain evidence="6">CCUG 50353</strain>
    </source>
</reference>
<evidence type="ECO:0000259" key="4">
    <source>
        <dbReference type="Pfam" id="PF00171"/>
    </source>
</evidence>
<evidence type="ECO:0000313" key="6">
    <source>
        <dbReference type="Proteomes" id="UP001595733"/>
    </source>
</evidence>
<keyword evidence="1 3" id="KW-0560">Oxidoreductase</keyword>
<organism evidence="5 6">
    <name type="scientific">Chryseomicrobium palamuruense</name>
    <dbReference type="NCBI Taxonomy" id="682973"/>
    <lineage>
        <taxon>Bacteria</taxon>
        <taxon>Bacillati</taxon>
        <taxon>Bacillota</taxon>
        <taxon>Bacilli</taxon>
        <taxon>Bacillales</taxon>
        <taxon>Caryophanaceae</taxon>
        <taxon>Chryseomicrobium</taxon>
    </lineage>
</organism>
<dbReference type="Gene3D" id="3.40.309.10">
    <property type="entry name" value="Aldehyde Dehydrogenase, Chain A, domain 2"/>
    <property type="match status" value="1"/>
</dbReference>
<sequence>MTQNESKMLAWLKNNAGENYGNFINGQWSNSLSKETYPIYAVANKELLLGNFPKSNEADVENAVLSAQKAFNIWSNTEASTRSEILYKFANLLEKNVEELSFMLSAEQGKIINESKGEIYRAVKEVRFCAGEALRAQGLTLPSEKSKMWTSTIRKPIGVIAAIAPWNFPAVTPIRKIAPALAYGCTVVYKPASITPWTSVRIMDLLKQAGLPDGVVNMVIGSGSQVGEPLINHKLVKGISFTGSTEMGKHINVVAAKRLIKTQLELGGKNPAIVLEADKVSNIANQIVSAAFNTSGQRCTSISRVIVLENIKEQLVEEIIREMKKIKVGPAWDETATMGPLVNVEHLESIQKYIEIGKKEGARLLYGGEVLSDGFYSEGPYMNPAVFDQVTSDMRIAREEIFGPVLSIIEVPTISDALEIANDSEYGLASSLFSSNLSIAYEYAEGLEVGMVHINHGTASAAHVPFGGAKSSGFGAFSIGYSNLEFFTELKAVYVQF</sequence>
<dbReference type="Gene3D" id="3.40.605.10">
    <property type="entry name" value="Aldehyde Dehydrogenase, Chain A, domain 1"/>
    <property type="match status" value="1"/>
</dbReference>
<dbReference type="RefSeq" id="WP_378142400.1">
    <property type="nucleotide sequence ID" value="NZ_JBHSEF010000025.1"/>
</dbReference>
<gene>
    <name evidence="5" type="ORF">ACFO0S_12335</name>
</gene>
<comment type="caution">
    <text evidence="5">The sequence shown here is derived from an EMBL/GenBank/DDBJ whole genome shotgun (WGS) entry which is preliminary data.</text>
</comment>
<dbReference type="InterPro" id="IPR016163">
    <property type="entry name" value="Ald_DH_C"/>
</dbReference>
<dbReference type="SUPFAM" id="SSF53720">
    <property type="entry name" value="ALDH-like"/>
    <property type="match status" value="1"/>
</dbReference>
<feature type="domain" description="Aldehyde dehydrogenase" evidence="4">
    <location>
        <begin position="33"/>
        <end position="493"/>
    </location>
</feature>
<dbReference type="InterPro" id="IPR015590">
    <property type="entry name" value="Aldehyde_DH_dom"/>
</dbReference>
<evidence type="ECO:0000313" key="5">
    <source>
        <dbReference type="EMBL" id="MFC4355840.1"/>
    </source>
</evidence>
<dbReference type="PROSITE" id="PS00687">
    <property type="entry name" value="ALDEHYDE_DEHYDR_GLU"/>
    <property type="match status" value="1"/>
</dbReference>
<keyword evidence="6" id="KW-1185">Reference proteome</keyword>
<comment type="similarity">
    <text evidence="3">Belongs to the aldehyde dehydrogenase family.</text>
</comment>
<dbReference type="PANTHER" id="PTHR11699">
    <property type="entry name" value="ALDEHYDE DEHYDROGENASE-RELATED"/>
    <property type="match status" value="1"/>
</dbReference>
<accession>A0ABV8UZG0</accession>
<name>A0ABV8UZG0_9BACL</name>
<dbReference type="EMBL" id="JBHSEF010000025">
    <property type="protein sequence ID" value="MFC4355840.1"/>
    <property type="molecule type" value="Genomic_DNA"/>
</dbReference>
<dbReference type="InterPro" id="IPR029510">
    <property type="entry name" value="Ald_DH_CS_GLU"/>
</dbReference>
<evidence type="ECO:0000256" key="1">
    <source>
        <dbReference type="ARBA" id="ARBA00023002"/>
    </source>
</evidence>
<evidence type="ECO:0000256" key="2">
    <source>
        <dbReference type="PROSITE-ProRule" id="PRU10007"/>
    </source>
</evidence>
<evidence type="ECO:0000256" key="3">
    <source>
        <dbReference type="RuleBase" id="RU003345"/>
    </source>
</evidence>
<dbReference type="InterPro" id="IPR016161">
    <property type="entry name" value="Ald_DH/histidinol_DH"/>
</dbReference>
<proteinExistence type="inferred from homology"/>
<dbReference type="InterPro" id="IPR016162">
    <property type="entry name" value="Ald_DH_N"/>
</dbReference>
<protein>
    <submittedName>
        <fullName evidence="5">Aldehyde dehydrogenase family protein</fullName>
    </submittedName>
</protein>
<dbReference type="Pfam" id="PF00171">
    <property type="entry name" value="Aldedh"/>
    <property type="match status" value="1"/>
</dbReference>